<organism evidence="1 2">
    <name type="scientific">Durusdinium trenchii</name>
    <dbReference type="NCBI Taxonomy" id="1381693"/>
    <lineage>
        <taxon>Eukaryota</taxon>
        <taxon>Sar</taxon>
        <taxon>Alveolata</taxon>
        <taxon>Dinophyceae</taxon>
        <taxon>Suessiales</taxon>
        <taxon>Symbiodiniaceae</taxon>
        <taxon>Durusdinium</taxon>
    </lineage>
</organism>
<comment type="caution">
    <text evidence="1">The sequence shown here is derived from an EMBL/GenBank/DDBJ whole genome shotgun (WGS) entry which is preliminary data.</text>
</comment>
<protein>
    <submittedName>
        <fullName evidence="1">Uncharacterized protein</fullName>
    </submittedName>
</protein>
<evidence type="ECO:0000313" key="1">
    <source>
        <dbReference type="EMBL" id="CAK9023659.1"/>
    </source>
</evidence>
<dbReference type="EMBL" id="CAXAMN010008002">
    <property type="protein sequence ID" value="CAK9023659.1"/>
    <property type="molecule type" value="Genomic_DNA"/>
</dbReference>
<keyword evidence="2" id="KW-1185">Reference proteome</keyword>
<sequence length="174" mass="20165">MHLHFVFRPTGGVFPKAACCGARSSNTSCRNEFLEIFLTKLEEKNQEFDSAFLYKLQIKSGADSQTPRYSLLYQRMELSEAAENGVRAVVPQKVPRLLRLDWSPDGLAFDEMDARLPQTLLVQSKVFERPLRPGELLQQLGEVQDKFFSFDNWTSYDFCHYFMTQAPGKTYQYR</sequence>
<reference evidence="1 2" key="1">
    <citation type="submission" date="2024-02" db="EMBL/GenBank/DDBJ databases">
        <authorList>
            <person name="Chen Y."/>
            <person name="Shah S."/>
            <person name="Dougan E. K."/>
            <person name="Thang M."/>
            <person name="Chan C."/>
        </authorList>
    </citation>
    <scope>NUCLEOTIDE SEQUENCE [LARGE SCALE GENOMIC DNA]</scope>
</reference>
<gene>
    <name evidence="1" type="ORF">CCMP2556_LOCUS15305</name>
</gene>
<evidence type="ECO:0000313" key="2">
    <source>
        <dbReference type="Proteomes" id="UP001642484"/>
    </source>
</evidence>
<proteinExistence type="predicted"/>
<accession>A0ABP0KAT7</accession>
<dbReference type="Proteomes" id="UP001642484">
    <property type="component" value="Unassembled WGS sequence"/>
</dbReference>
<name>A0ABP0KAT7_9DINO</name>